<keyword evidence="1" id="KW-1133">Transmembrane helix</keyword>
<protein>
    <submittedName>
        <fullName evidence="3">Glycosyltransferase family 2 protein</fullName>
        <ecNumber evidence="3">2.4.-.-</ecNumber>
    </submittedName>
</protein>
<keyword evidence="4" id="KW-1185">Reference proteome</keyword>
<evidence type="ECO:0000313" key="4">
    <source>
        <dbReference type="Proteomes" id="UP001385848"/>
    </source>
</evidence>
<dbReference type="PANTHER" id="PTHR43685">
    <property type="entry name" value="GLYCOSYLTRANSFERASE"/>
    <property type="match status" value="1"/>
</dbReference>
<gene>
    <name evidence="3" type="ORF">AAC431_06820</name>
</gene>
<feature type="domain" description="Glycosyltransferase 2-like" evidence="2">
    <location>
        <begin position="274"/>
        <end position="405"/>
    </location>
</feature>
<dbReference type="InterPro" id="IPR001173">
    <property type="entry name" value="Glyco_trans_2-like"/>
</dbReference>
<feature type="transmembrane region" description="Helical" evidence="1">
    <location>
        <begin position="65"/>
        <end position="82"/>
    </location>
</feature>
<sequence>MLSNYTKAFAYYIGLGPLFLTLIGLFLPSYQVVFLAECTVALIAALLFININLLTQLNQWFIEKVISISTISCFLTLLLFGMPFASRIVLFSFINLFFNLFFTIIRPNTKNIILLLINFFIGYVNLQPFSSSIFLGITLLILISYLFESLVTHNISFYQDRFVILICSLLISIVIYISQLNTDHYFIVPTALFLTALPILGVLVLSYGLVRSELKVKLTPVLIYLLLFTCIFGQAGLIIAQEVINPWFIIELFILLTAILISFSSNISKNSKISIIIPSYNGADTIVQTLDSVISQTYKNWEIILVDDGSNDNTKEVVGKYLKENPNIPVKYLKEENKDQLNAIKYALPHINGEVVHILHSDDLLASKYVLKQGLFSLLNQRVVGTFINLEEVNEQGKHIRLVKTASFYPTKQTLAKAAVTFGRNPYVDVVFWTKDIFENSVYKNYLTNNMPAWFDNENKEILSISNGIFTSLKYRIFEGNYLNSQDGAVNVLSGELRFFHHLVHEMRIPQFKWQSFVYRVLRKLNCDSLYPVIYIKKKSSLSDLTPKIISLRLDSLENRYIHAIYDFSQNYAPNDNVVVDLEIANIYHGADIRIFNRKLSNGTLEKGYYQIMKIISSGKGIWQVPKQDIRKYEEILEFFTIKDYVEIEEINK</sequence>
<feature type="transmembrane region" description="Helical" evidence="1">
    <location>
        <begin position="88"/>
        <end position="105"/>
    </location>
</feature>
<dbReference type="CDD" id="cd00761">
    <property type="entry name" value="Glyco_tranf_GTA_type"/>
    <property type="match status" value="1"/>
</dbReference>
<accession>A0ABU9FJ60</accession>
<feature type="transmembrane region" description="Helical" evidence="1">
    <location>
        <begin position="162"/>
        <end position="180"/>
    </location>
</feature>
<dbReference type="InterPro" id="IPR029044">
    <property type="entry name" value="Nucleotide-diphossugar_trans"/>
</dbReference>
<keyword evidence="3" id="KW-0328">Glycosyltransferase</keyword>
<dbReference type="SUPFAM" id="SSF53448">
    <property type="entry name" value="Nucleotide-diphospho-sugar transferases"/>
    <property type="match status" value="1"/>
</dbReference>
<dbReference type="GO" id="GO:0016757">
    <property type="term" value="F:glycosyltransferase activity"/>
    <property type="evidence" value="ECO:0007669"/>
    <property type="project" value="UniProtKB-KW"/>
</dbReference>
<dbReference type="EC" id="2.4.-.-" evidence="3"/>
<dbReference type="PANTHER" id="PTHR43685:SF12">
    <property type="entry name" value="GLYCOSYL TRANSFERASE FAMILY 2"/>
    <property type="match status" value="1"/>
</dbReference>
<dbReference type="EMBL" id="JBBVUL010000013">
    <property type="protein sequence ID" value="MEL0565619.1"/>
    <property type="molecule type" value="Genomic_DNA"/>
</dbReference>
<keyword evidence="1" id="KW-0812">Transmembrane</keyword>
<feature type="transmembrane region" description="Helical" evidence="1">
    <location>
        <begin position="9"/>
        <end position="27"/>
    </location>
</feature>
<feature type="transmembrane region" description="Helical" evidence="1">
    <location>
        <begin position="246"/>
        <end position="263"/>
    </location>
</feature>
<keyword evidence="3" id="KW-0808">Transferase</keyword>
<evidence type="ECO:0000256" key="1">
    <source>
        <dbReference type="SAM" id="Phobius"/>
    </source>
</evidence>
<feature type="transmembrane region" description="Helical" evidence="1">
    <location>
        <begin position="33"/>
        <end position="53"/>
    </location>
</feature>
<dbReference type="InterPro" id="IPR050834">
    <property type="entry name" value="Glycosyltransf_2"/>
</dbReference>
<dbReference type="RefSeq" id="WP_006588826.1">
    <property type="nucleotide sequence ID" value="NZ_CATOUV010000001.1"/>
</dbReference>
<dbReference type="Proteomes" id="UP001385848">
    <property type="component" value="Unassembled WGS sequence"/>
</dbReference>
<proteinExistence type="predicted"/>
<keyword evidence="1" id="KW-0472">Membrane</keyword>
<feature type="transmembrane region" description="Helical" evidence="1">
    <location>
        <begin position="221"/>
        <end position="240"/>
    </location>
</feature>
<comment type="caution">
    <text evidence="3">The sequence shown here is derived from an EMBL/GenBank/DDBJ whole genome shotgun (WGS) entry which is preliminary data.</text>
</comment>
<dbReference type="Gene3D" id="3.90.550.10">
    <property type="entry name" value="Spore Coat Polysaccharide Biosynthesis Protein SpsA, Chain A"/>
    <property type="match status" value="1"/>
</dbReference>
<feature type="transmembrane region" description="Helical" evidence="1">
    <location>
        <begin position="133"/>
        <end position="150"/>
    </location>
</feature>
<evidence type="ECO:0000313" key="3">
    <source>
        <dbReference type="EMBL" id="MEL0565619.1"/>
    </source>
</evidence>
<reference evidence="3 4" key="1">
    <citation type="submission" date="2024-04" db="EMBL/GenBank/DDBJ databases">
        <title>Three lactobacilli isolated from voided urine samples from females with type 2 diabetes.</title>
        <authorList>
            <person name="Kula A."/>
            <person name="Stegman N."/>
            <person name="Putonti C."/>
        </authorList>
    </citation>
    <scope>NUCLEOTIDE SEQUENCE [LARGE SCALE GENOMIC DNA]</scope>
    <source>
        <strain evidence="3 4">1855</strain>
    </source>
</reference>
<feature type="transmembrane region" description="Helical" evidence="1">
    <location>
        <begin position="186"/>
        <end position="209"/>
    </location>
</feature>
<name>A0ABU9FJ60_LACJE</name>
<evidence type="ECO:0000259" key="2">
    <source>
        <dbReference type="Pfam" id="PF00535"/>
    </source>
</evidence>
<feature type="transmembrane region" description="Helical" evidence="1">
    <location>
        <begin position="112"/>
        <end position="127"/>
    </location>
</feature>
<organism evidence="3 4">
    <name type="scientific">Lactobacillus jensenii</name>
    <dbReference type="NCBI Taxonomy" id="109790"/>
    <lineage>
        <taxon>Bacteria</taxon>
        <taxon>Bacillati</taxon>
        <taxon>Bacillota</taxon>
        <taxon>Bacilli</taxon>
        <taxon>Lactobacillales</taxon>
        <taxon>Lactobacillaceae</taxon>
        <taxon>Lactobacillus</taxon>
    </lineage>
</organism>
<dbReference type="Pfam" id="PF00535">
    <property type="entry name" value="Glycos_transf_2"/>
    <property type="match status" value="1"/>
</dbReference>